<keyword evidence="9" id="KW-1185">Reference proteome</keyword>
<dbReference type="KEGG" id="dpu:SU48_08615"/>
<dbReference type="GO" id="GO:0016891">
    <property type="term" value="F:RNA endonuclease activity producing 5'-phosphomonoesters, hydrolytic mechanism"/>
    <property type="evidence" value="ECO:0007669"/>
    <property type="project" value="TreeGrafter"/>
</dbReference>
<evidence type="ECO:0000256" key="1">
    <source>
        <dbReference type="ARBA" id="ARBA00000798"/>
    </source>
</evidence>
<comment type="catalytic activity">
    <reaction evidence="1">
        <text>a 1,2-diacyl-sn-glycero-3-phosphocholine + H2O = a 1,2-diacyl-sn-glycero-3-phosphate + choline + H(+)</text>
        <dbReference type="Rhea" id="RHEA:14445"/>
        <dbReference type="ChEBI" id="CHEBI:15354"/>
        <dbReference type="ChEBI" id="CHEBI:15377"/>
        <dbReference type="ChEBI" id="CHEBI:15378"/>
        <dbReference type="ChEBI" id="CHEBI:57643"/>
        <dbReference type="ChEBI" id="CHEBI:58608"/>
        <dbReference type="EC" id="3.1.4.4"/>
    </reaction>
</comment>
<evidence type="ECO:0000256" key="5">
    <source>
        <dbReference type="ARBA" id="ARBA00022963"/>
    </source>
</evidence>
<dbReference type="PANTHER" id="PTHR43856:SF1">
    <property type="entry name" value="MITOCHONDRIAL CARDIOLIPIN HYDROLASE"/>
    <property type="match status" value="1"/>
</dbReference>
<feature type="domain" description="PLD phosphodiesterase" evidence="7">
    <location>
        <begin position="205"/>
        <end position="232"/>
    </location>
</feature>
<accession>A0A172TA63</accession>
<dbReference type="Pfam" id="PF13091">
    <property type="entry name" value="PLDc_2"/>
    <property type="match status" value="1"/>
</dbReference>
<dbReference type="STRING" id="1182568.SU48_08615"/>
<dbReference type="GO" id="GO:0016042">
    <property type="term" value="P:lipid catabolic process"/>
    <property type="evidence" value="ECO:0007669"/>
    <property type="project" value="UniProtKB-KW"/>
</dbReference>
<dbReference type="GO" id="GO:0006793">
    <property type="term" value="P:phosphorus metabolic process"/>
    <property type="evidence" value="ECO:0007669"/>
    <property type="project" value="UniProtKB-ARBA"/>
</dbReference>
<evidence type="ECO:0000313" key="9">
    <source>
        <dbReference type="Proteomes" id="UP000077363"/>
    </source>
</evidence>
<proteinExistence type="inferred from homology"/>
<dbReference type="PROSITE" id="PS50035">
    <property type="entry name" value="PLD"/>
    <property type="match status" value="2"/>
</dbReference>
<keyword evidence="4" id="KW-0378">Hydrolase</keyword>
<keyword evidence="6" id="KW-0443">Lipid metabolism</keyword>
<evidence type="ECO:0000259" key="7">
    <source>
        <dbReference type="PROSITE" id="PS50035"/>
    </source>
</evidence>
<dbReference type="SUPFAM" id="SSF56024">
    <property type="entry name" value="Phospholipase D/nuclease"/>
    <property type="match status" value="2"/>
</dbReference>
<evidence type="ECO:0000256" key="3">
    <source>
        <dbReference type="ARBA" id="ARBA00012027"/>
    </source>
</evidence>
<dbReference type="InterPro" id="IPR025202">
    <property type="entry name" value="PLD-like_dom"/>
</dbReference>
<evidence type="ECO:0000256" key="6">
    <source>
        <dbReference type="ARBA" id="ARBA00023098"/>
    </source>
</evidence>
<dbReference type="PATRIC" id="fig|1182568.3.peg.1790"/>
<dbReference type="EC" id="3.1.4.4" evidence="3"/>
<dbReference type="CDD" id="cd09108">
    <property type="entry name" value="PLDc_PMFPLD_like_1"/>
    <property type="match status" value="1"/>
</dbReference>
<reference evidence="8 9" key="1">
    <citation type="submission" date="2015-01" db="EMBL/GenBank/DDBJ databases">
        <title>Deinococcus puniceus/DY1/ whole genome sequencing.</title>
        <authorList>
            <person name="Kim M.K."/>
            <person name="Srinivasan S."/>
            <person name="Lee J.-J."/>
        </authorList>
    </citation>
    <scope>NUCLEOTIDE SEQUENCE [LARGE SCALE GENOMIC DNA]</scope>
    <source>
        <strain evidence="8 9">DY1</strain>
    </source>
</reference>
<evidence type="ECO:0000256" key="2">
    <source>
        <dbReference type="ARBA" id="ARBA00008664"/>
    </source>
</evidence>
<dbReference type="EMBL" id="CP011387">
    <property type="protein sequence ID" value="ANE43826.1"/>
    <property type="molecule type" value="Genomic_DNA"/>
</dbReference>
<organism evidence="8 9">
    <name type="scientific">Deinococcus puniceus</name>
    <dbReference type="NCBI Taxonomy" id="1182568"/>
    <lineage>
        <taxon>Bacteria</taxon>
        <taxon>Thermotogati</taxon>
        <taxon>Deinococcota</taxon>
        <taxon>Deinococci</taxon>
        <taxon>Deinococcales</taxon>
        <taxon>Deinococcaceae</taxon>
        <taxon>Deinococcus</taxon>
    </lineage>
</organism>
<evidence type="ECO:0000313" key="8">
    <source>
        <dbReference type="EMBL" id="ANE43826.1"/>
    </source>
</evidence>
<comment type="similarity">
    <text evidence="2">Belongs to the phospholipase D family.</text>
</comment>
<feature type="domain" description="PLD phosphodiesterase" evidence="7">
    <location>
        <begin position="425"/>
        <end position="452"/>
    </location>
</feature>
<dbReference type="GO" id="GO:0004630">
    <property type="term" value="F:phospholipase D activity"/>
    <property type="evidence" value="ECO:0007669"/>
    <property type="project" value="UniProtKB-EC"/>
</dbReference>
<keyword evidence="5" id="KW-0442">Lipid degradation</keyword>
<dbReference type="AlphaFoldDB" id="A0A172TA63"/>
<evidence type="ECO:0000256" key="4">
    <source>
        <dbReference type="ARBA" id="ARBA00022801"/>
    </source>
</evidence>
<name>A0A172TA63_9DEIO</name>
<sequence>MRVSVLSLLFWCKRSGLLTLMTLALLGQAHATELPLFLGTASPAAPLNLPEVACLPPTDPLELAVWRVTTAGGRPDLSCGNSFVEYQRLPRSPSTPVDAFDQIAAQIREAKNEVLLASMEWHAGEGRPGWTVARAVRDLYGRVQANPAAYPQGMSVRLMLGNFPELQRADWATMPLALVRDLRALGVPLEDAAVGWSLSVLNYRYFPHSHVKLHVIDGQNLTVAGFNFTDTHLPQNERNGGLHDLHDLGLRMSGPVAQDGVAAFDDLWRHSRQVRCPADVRPEQVSAACTLGDPGPVTHPAAARHALPTGTARAFMLHRRPGFDQADRAHLGLLGAATTQIDLMQASFSPLLPCWYAYLSPDECPYDTLPVYLRAVVDAIGRGVRVRVLMVDYGIDRAANRSGAALVRLMARQLGKEDLFEARYTTFPMHTKALTVDGRMVLAGSMNFHFSAWGGLGLAEAALATSDPAAVQGQQASFEDVWANGSRPVPREWWMRNVASGSAATPADLPVSRLSHP</sequence>
<dbReference type="InterPro" id="IPR051406">
    <property type="entry name" value="PLD_domain"/>
</dbReference>
<dbReference type="InterPro" id="IPR001736">
    <property type="entry name" value="PLipase_D/transphosphatidylase"/>
</dbReference>
<protein>
    <recommendedName>
        <fullName evidence="3">phospholipase D</fullName>
        <ecNumber evidence="3">3.1.4.4</ecNumber>
    </recommendedName>
</protein>
<dbReference type="Proteomes" id="UP000077363">
    <property type="component" value="Chromosome"/>
</dbReference>
<dbReference type="Gene3D" id="3.30.870.10">
    <property type="entry name" value="Endonuclease Chain A"/>
    <property type="match status" value="2"/>
</dbReference>
<dbReference type="PANTHER" id="PTHR43856">
    <property type="entry name" value="CARDIOLIPIN HYDROLASE"/>
    <property type="match status" value="1"/>
</dbReference>
<gene>
    <name evidence="8" type="ORF">SU48_08615</name>
</gene>